<sequence>MSEKQLEWGQTPFDQCSREELIQHCARLYAATSALNSVALQHKDGSTYWKKGSGGDALERARQAMESARNGHSDECIHRSYLLYAGDLLFKDAAGLEIRSGWVLCPECGQMTSSLSGETNSGKACSDVLPGSCSGVMRELSWDDLKPKADTSILVSG</sequence>
<organism evidence="1 3">
    <name type="scientific">Pseudomonas putida</name>
    <name type="common">Arthrobacter siderocapsulatus</name>
    <dbReference type="NCBI Taxonomy" id="303"/>
    <lineage>
        <taxon>Bacteria</taxon>
        <taxon>Pseudomonadati</taxon>
        <taxon>Pseudomonadota</taxon>
        <taxon>Gammaproteobacteria</taxon>
        <taxon>Pseudomonadales</taxon>
        <taxon>Pseudomonadaceae</taxon>
        <taxon>Pseudomonas</taxon>
    </lineage>
</organism>
<gene>
    <name evidence="1" type="ORF">B7H17_19900</name>
    <name evidence="2" type="ORF">ID616_32005</name>
</gene>
<dbReference type="EMBL" id="CP061724">
    <property type="protein sequence ID" value="QOD01221.1"/>
    <property type="molecule type" value="Genomic_DNA"/>
</dbReference>
<geneLocation type="plasmid" evidence="2 4">
    <name>pZXPA-20-602k</name>
</geneLocation>
<evidence type="ECO:0000313" key="4">
    <source>
        <dbReference type="Proteomes" id="UP000516786"/>
    </source>
</evidence>
<dbReference type="EMBL" id="NBWC01000031">
    <property type="protein sequence ID" value="ORL61976.1"/>
    <property type="molecule type" value="Genomic_DNA"/>
</dbReference>
<evidence type="ECO:0000313" key="2">
    <source>
        <dbReference type="EMBL" id="QOD01221.1"/>
    </source>
</evidence>
<dbReference type="Proteomes" id="UP000516786">
    <property type="component" value="Plasmid pZXPA-20-602k"/>
</dbReference>
<reference evidence="1 3" key="1">
    <citation type="submission" date="2017-04" db="EMBL/GenBank/DDBJ databases">
        <title>Presence of VIM-2 positive Pseudomonas species in chickens and their surrounding environment.</title>
        <authorList>
            <person name="Zhang R."/>
        </authorList>
    </citation>
    <scope>NUCLEOTIDE SEQUENCE [LARGE SCALE GENOMIC DNA]</scope>
    <source>
        <strain evidence="1 3">DZ-C18</strain>
    </source>
</reference>
<accession>A0A1X0ZGQ2</accession>
<evidence type="ECO:0000313" key="3">
    <source>
        <dbReference type="Proteomes" id="UP000193675"/>
    </source>
</evidence>
<dbReference type="AlphaFoldDB" id="A0A1X0ZGQ2"/>
<reference evidence="2 4" key="2">
    <citation type="submission" date="2020-09" db="EMBL/GenBank/DDBJ databases">
        <title>Co-existence of a novel multidrug-resistance efflux pump with carbapenem resistance gene blaVIM-2 in one megaplasmid in Pseudomonas putida.</title>
        <authorList>
            <person name="Peng K."/>
            <person name="Li R."/>
        </authorList>
    </citation>
    <scope>NUCLEOTIDE SEQUENCE [LARGE SCALE GENOMIC DNA]</scope>
    <source>
        <strain evidence="2 4">ZXPA-20</strain>
        <plasmid evidence="2 4">pZXPA-20-602k</plasmid>
    </source>
</reference>
<proteinExistence type="predicted"/>
<dbReference type="RefSeq" id="WP_084851994.1">
    <property type="nucleotide sequence ID" value="NZ_CP061724.1"/>
</dbReference>
<keyword evidence="2" id="KW-0614">Plasmid</keyword>
<protein>
    <submittedName>
        <fullName evidence="1">Uncharacterized protein</fullName>
    </submittedName>
</protein>
<dbReference type="Proteomes" id="UP000193675">
    <property type="component" value="Unassembled WGS sequence"/>
</dbReference>
<name>A0A1X0ZGQ2_PSEPU</name>
<evidence type="ECO:0000313" key="1">
    <source>
        <dbReference type="EMBL" id="ORL61976.1"/>
    </source>
</evidence>